<sequence>MMRCSFLRLAAAPAAAAAAGAATASSNPKMVALHKLLTGETQFRGNTPLKACNIEHNFGASWQSDIESYAKSLPAEQKKVLERQVARVRLTRYTTRELSQYCGEGPEHLDAVARETNIAQAKAYAEKHGADKLEAYVQAEAKNAGWSDADAKKFIDAVKAAK</sequence>
<reference evidence="2 3" key="1">
    <citation type="submission" date="2015-07" db="EMBL/GenBank/DDBJ databases">
        <title>High-quality genome of monoxenous trypanosomatid Leptomonas pyrrhocoris.</title>
        <authorList>
            <person name="Flegontov P."/>
            <person name="Butenko A."/>
            <person name="Firsov S."/>
            <person name="Vlcek C."/>
            <person name="Logacheva M.D."/>
            <person name="Field M."/>
            <person name="Filatov D."/>
            <person name="Flegontova O."/>
            <person name="Gerasimov E."/>
            <person name="Jackson A.P."/>
            <person name="Kelly S."/>
            <person name="Opperdoes F."/>
            <person name="O'Reilly A."/>
            <person name="Votypka J."/>
            <person name="Yurchenko V."/>
            <person name="Lukes J."/>
        </authorList>
    </citation>
    <scope>NUCLEOTIDE SEQUENCE [LARGE SCALE GENOMIC DNA]</scope>
    <source>
        <strain evidence="2">H10</strain>
    </source>
</reference>
<dbReference type="RefSeq" id="XP_015659940.1">
    <property type="nucleotide sequence ID" value="XM_015801320.1"/>
</dbReference>
<evidence type="ECO:0000256" key="1">
    <source>
        <dbReference type="SAM" id="SignalP"/>
    </source>
</evidence>
<keyword evidence="1" id="KW-0732">Signal</keyword>
<dbReference type="VEuPathDB" id="TriTrypDB:LpyrH10_06_2230"/>
<dbReference type="OrthoDB" id="277541at2759"/>
<proteinExistence type="predicted"/>
<organism evidence="2 3">
    <name type="scientific">Leptomonas pyrrhocoris</name>
    <name type="common">Firebug parasite</name>
    <dbReference type="NCBI Taxonomy" id="157538"/>
    <lineage>
        <taxon>Eukaryota</taxon>
        <taxon>Discoba</taxon>
        <taxon>Euglenozoa</taxon>
        <taxon>Kinetoplastea</taxon>
        <taxon>Metakinetoplastina</taxon>
        <taxon>Trypanosomatida</taxon>
        <taxon>Trypanosomatidae</taxon>
        <taxon>Leishmaniinae</taxon>
        <taxon>Leptomonas</taxon>
    </lineage>
</organism>
<dbReference type="GeneID" id="26904144"/>
<dbReference type="OMA" id="NAGWSDA"/>
<comment type="caution">
    <text evidence="2">The sequence shown here is derived from an EMBL/GenBank/DDBJ whole genome shotgun (WGS) entry which is preliminary data.</text>
</comment>
<dbReference type="AlphaFoldDB" id="A0A0N0VFK7"/>
<evidence type="ECO:0000313" key="3">
    <source>
        <dbReference type="Proteomes" id="UP000037923"/>
    </source>
</evidence>
<accession>A0A0N0VFK7</accession>
<dbReference type="Proteomes" id="UP000037923">
    <property type="component" value="Unassembled WGS sequence"/>
</dbReference>
<keyword evidence="3" id="KW-1185">Reference proteome</keyword>
<protein>
    <submittedName>
        <fullName evidence="2">Uncharacterized protein</fullName>
    </submittedName>
</protein>
<gene>
    <name evidence="2" type="ORF">ABB37_03853</name>
</gene>
<name>A0A0N0VFK7_LEPPY</name>
<feature type="signal peptide" evidence="1">
    <location>
        <begin position="1"/>
        <end position="17"/>
    </location>
</feature>
<feature type="chain" id="PRO_5005860955" evidence="1">
    <location>
        <begin position="18"/>
        <end position="162"/>
    </location>
</feature>
<evidence type="ECO:0000313" key="2">
    <source>
        <dbReference type="EMBL" id="KPA81501.1"/>
    </source>
</evidence>
<dbReference type="EMBL" id="LGTL01000006">
    <property type="protein sequence ID" value="KPA81501.1"/>
    <property type="molecule type" value="Genomic_DNA"/>
</dbReference>